<proteinExistence type="predicted"/>
<name>A0A0P0CD09_9FLAO</name>
<evidence type="ECO:0000313" key="3">
    <source>
        <dbReference type="Proteomes" id="UP000057981"/>
    </source>
</evidence>
<evidence type="ECO:0008006" key="4">
    <source>
        <dbReference type="Google" id="ProtNLM"/>
    </source>
</evidence>
<dbReference type="RefSeq" id="WP_054724050.1">
    <property type="nucleotide sequence ID" value="NZ_CP012898.1"/>
</dbReference>
<dbReference type="OrthoDB" id="1491239at2"/>
<keyword evidence="3" id="KW-1185">Reference proteome</keyword>
<dbReference type="Gene3D" id="2.40.160.60">
    <property type="entry name" value="Outer membrane protein transport protein (OMPP1/FadL/TodX)"/>
    <property type="match status" value="1"/>
</dbReference>
<dbReference type="STRING" id="1736674.APS56_01305"/>
<dbReference type="KEGG" id="ahz:APS56_01305"/>
<organism evidence="2 3">
    <name type="scientific">Pseudalgibacter alginicilyticus</name>
    <dbReference type="NCBI Taxonomy" id="1736674"/>
    <lineage>
        <taxon>Bacteria</taxon>
        <taxon>Pseudomonadati</taxon>
        <taxon>Bacteroidota</taxon>
        <taxon>Flavobacteriia</taxon>
        <taxon>Flavobacteriales</taxon>
        <taxon>Flavobacteriaceae</taxon>
        <taxon>Pseudalgibacter</taxon>
    </lineage>
</organism>
<dbReference type="SUPFAM" id="SSF56935">
    <property type="entry name" value="Porins"/>
    <property type="match status" value="1"/>
</dbReference>
<reference evidence="2 3" key="1">
    <citation type="submission" date="2015-10" db="EMBL/GenBank/DDBJ databases">
        <authorList>
            <person name="Gilbert D.G."/>
        </authorList>
    </citation>
    <scope>NUCLEOTIDE SEQUENCE [LARGE SCALE GENOMIC DNA]</scope>
    <source>
        <strain evidence="3">HZ-22</strain>
    </source>
</reference>
<sequence>MTNKYIILYALLIIASLHITAQTNQLSNSPYSLYGLGLNNDISTGKINGLGGLGIAMPSNSFINNSNPASLGSISLNSFFYDLGLKAQTNTLTERGGESSNIIANFSNISLAFPITKNSGLSITLVPLTNVGYSISNIESNIEGSINSFMLTDINGSGGINDLKINYGYSLTDKFRLGLTASGLFGKITQTETDYLIYNTFIIEDENNYSGFRIGAGFQYEFSEHTSIGGTANLPTKLNGSKSSTITLYTTDSTTDLTESSESSIDDFKLPLELAFGLQTSLKKYFTLNLDYKKSFWSNTNQTDQLGSYINQDAIGAGIQYVGEKKDYKFFNNLEYRAGFSFNNGNLEVNNQRIKSSTLNLGIGIPFNNGTNSMINIGYSYGSKGQITNGLIQENYHVISLNLSLEGIWFVQRKID</sequence>
<evidence type="ECO:0000313" key="2">
    <source>
        <dbReference type="EMBL" id="ALJ03869.1"/>
    </source>
</evidence>
<dbReference type="EMBL" id="CP012898">
    <property type="protein sequence ID" value="ALJ03869.1"/>
    <property type="molecule type" value="Genomic_DNA"/>
</dbReference>
<gene>
    <name evidence="2" type="ORF">APS56_01305</name>
</gene>
<accession>A0A0P0CD09</accession>
<dbReference type="AlphaFoldDB" id="A0A0P0CD09"/>
<protein>
    <recommendedName>
        <fullName evidence="4">Aromatic hydrocarbon degradation protein</fullName>
    </recommendedName>
</protein>
<dbReference type="Proteomes" id="UP000057981">
    <property type="component" value="Chromosome"/>
</dbReference>
<feature type="chain" id="PRO_5006042520" description="Aromatic hydrocarbon degradation protein" evidence="1">
    <location>
        <begin position="22"/>
        <end position="416"/>
    </location>
</feature>
<feature type="signal peptide" evidence="1">
    <location>
        <begin position="1"/>
        <end position="21"/>
    </location>
</feature>
<evidence type="ECO:0000256" key="1">
    <source>
        <dbReference type="SAM" id="SignalP"/>
    </source>
</evidence>
<keyword evidence="1" id="KW-0732">Signal</keyword>